<name>A0A1M5IHZ0_9FLAO</name>
<evidence type="ECO:0000313" key="2">
    <source>
        <dbReference type="EMBL" id="SHG27984.1"/>
    </source>
</evidence>
<reference evidence="3" key="1">
    <citation type="submission" date="2016-11" db="EMBL/GenBank/DDBJ databases">
        <authorList>
            <person name="Varghese N."/>
            <person name="Submissions S."/>
        </authorList>
    </citation>
    <scope>NUCLEOTIDE SEQUENCE [LARGE SCALE GENOMIC DNA]</scope>
    <source>
        <strain evidence="3">DSM 17659</strain>
    </source>
</reference>
<proteinExistence type="predicted"/>
<feature type="domain" description="YhcG N-terminal" evidence="1">
    <location>
        <begin position="1"/>
        <end position="40"/>
    </location>
</feature>
<protein>
    <recommendedName>
        <fullName evidence="1">YhcG N-terminal domain-containing protein</fullName>
    </recommendedName>
</protein>
<dbReference type="AlphaFoldDB" id="A0A1M5IHZ0"/>
<gene>
    <name evidence="2" type="ORF">SAMN05444372_104101</name>
</gene>
<dbReference type="RefSeq" id="WP_139257295.1">
    <property type="nucleotide sequence ID" value="NZ_FQWF01000004.1"/>
</dbReference>
<dbReference type="InterPro" id="IPR041527">
    <property type="entry name" value="YhcG_N"/>
</dbReference>
<organism evidence="2 3">
    <name type="scientific">Flavobacterium micromati</name>
    <dbReference type="NCBI Taxonomy" id="229205"/>
    <lineage>
        <taxon>Bacteria</taxon>
        <taxon>Pseudomonadati</taxon>
        <taxon>Bacteroidota</taxon>
        <taxon>Flavobacteriia</taxon>
        <taxon>Flavobacteriales</taxon>
        <taxon>Flavobacteriaceae</taxon>
        <taxon>Flavobacterium</taxon>
    </lineage>
</organism>
<sequence>MVDTYYDIGRMIVEEEKNEKDLAEYGKQLIKGLSKELNKLLESYFVRIKVT</sequence>
<dbReference type="Proteomes" id="UP000184020">
    <property type="component" value="Unassembled WGS sequence"/>
</dbReference>
<keyword evidence="3" id="KW-1185">Reference proteome</keyword>
<evidence type="ECO:0000313" key="3">
    <source>
        <dbReference type="Proteomes" id="UP000184020"/>
    </source>
</evidence>
<dbReference type="STRING" id="229205.SAMN05444372_104101"/>
<dbReference type="OrthoDB" id="9801263at2"/>
<accession>A0A1M5IHZ0</accession>
<dbReference type="EMBL" id="FQWF01000004">
    <property type="protein sequence ID" value="SHG27984.1"/>
    <property type="molecule type" value="Genomic_DNA"/>
</dbReference>
<evidence type="ECO:0000259" key="1">
    <source>
        <dbReference type="Pfam" id="PF17761"/>
    </source>
</evidence>
<dbReference type="Pfam" id="PF17761">
    <property type="entry name" value="DUF1016_N"/>
    <property type="match status" value="1"/>
</dbReference>